<dbReference type="PANTHER" id="PTHR15670:SF4">
    <property type="entry name" value="RHO GTPASE-ACTIVATING PROTEIN 11A"/>
    <property type="match status" value="1"/>
</dbReference>
<dbReference type="InterPro" id="IPR000198">
    <property type="entry name" value="RhoGAP_dom"/>
</dbReference>
<dbReference type="SUPFAM" id="SSF48350">
    <property type="entry name" value="GTPase activation domain, GAP"/>
    <property type="match status" value="1"/>
</dbReference>
<protein>
    <recommendedName>
        <fullName evidence="1">Rho-GAP domain-containing protein</fullName>
    </recommendedName>
</protein>
<accession>A0ABM5JJM1</accession>
<sequence length="302" mass="34795">MTDECSKICTCIQFFGSYAHKDIVRENVVKYLAGLGIQYHPPEVMKIQPSNNKKAPNNGKLQPTKWTLCRRKAIFEDYLSPLEHLTMRTVKLKTNQMVEVPEYLHNMCSFVLRHADTKGIFKKRGSNTKQEAVLQMILHDQCLPLDIYSPIDIAMVILKYLKRLPTPLIPSTYDELFFSCYELNEREEVLLIACLLLPTVHINVLAYLLQFFNEITKHQASNQMDLDTLVNNVGPLIMPSINKKSTANSIVKILIFRSDVIGMIPEAMTAKSPLRRNQTICQKLTSIFVNFNIRRRFEENKS</sequence>
<dbReference type="InterPro" id="IPR008936">
    <property type="entry name" value="Rho_GTPase_activation_prot"/>
</dbReference>
<evidence type="ECO:0000313" key="2">
    <source>
        <dbReference type="EnsemblMetazoa" id="XP_050498136.1"/>
    </source>
</evidence>
<keyword evidence="3" id="KW-1185">Reference proteome</keyword>
<dbReference type="Gene3D" id="1.10.555.10">
    <property type="entry name" value="Rho GTPase activation protein"/>
    <property type="match status" value="1"/>
</dbReference>
<reference evidence="2" key="1">
    <citation type="submission" date="2025-05" db="UniProtKB">
        <authorList>
            <consortium name="EnsemblMetazoa"/>
        </authorList>
    </citation>
    <scope>IDENTIFICATION</scope>
</reference>
<evidence type="ECO:0000313" key="3">
    <source>
        <dbReference type="Proteomes" id="UP001652700"/>
    </source>
</evidence>
<organism evidence="2 3">
    <name type="scientific">Diabrotica virgifera virgifera</name>
    <name type="common">western corn rootworm</name>
    <dbReference type="NCBI Taxonomy" id="50390"/>
    <lineage>
        <taxon>Eukaryota</taxon>
        <taxon>Metazoa</taxon>
        <taxon>Ecdysozoa</taxon>
        <taxon>Arthropoda</taxon>
        <taxon>Hexapoda</taxon>
        <taxon>Insecta</taxon>
        <taxon>Pterygota</taxon>
        <taxon>Neoptera</taxon>
        <taxon>Endopterygota</taxon>
        <taxon>Coleoptera</taxon>
        <taxon>Polyphaga</taxon>
        <taxon>Cucujiformia</taxon>
        <taxon>Chrysomeloidea</taxon>
        <taxon>Chrysomelidae</taxon>
        <taxon>Galerucinae</taxon>
        <taxon>Diabroticina</taxon>
        <taxon>Diabroticites</taxon>
        <taxon>Diabrotica</taxon>
    </lineage>
</organism>
<name>A0ABM5JJM1_DIAVI</name>
<dbReference type="InterPro" id="IPR042869">
    <property type="entry name" value="ARHGAP11A/B"/>
</dbReference>
<dbReference type="PROSITE" id="PS50238">
    <property type="entry name" value="RHOGAP"/>
    <property type="match status" value="1"/>
</dbReference>
<dbReference type="Proteomes" id="UP001652700">
    <property type="component" value="Unplaced"/>
</dbReference>
<dbReference type="Pfam" id="PF00620">
    <property type="entry name" value="RhoGAP"/>
    <property type="match status" value="1"/>
</dbReference>
<feature type="domain" description="Rho-GAP" evidence="1">
    <location>
        <begin position="80"/>
        <end position="262"/>
    </location>
</feature>
<dbReference type="RefSeq" id="XP_050498136.1">
    <property type="nucleotide sequence ID" value="XM_050642179.1"/>
</dbReference>
<dbReference type="SMART" id="SM00324">
    <property type="entry name" value="RhoGAP"/>
    <property type="match status" value="1"/>
</dbReference>
<dbReference type="GeneID" id="126879164"/>
<dbReference type="PANTHER" id="PTHR15670">
    <property type="entry name" value="RHO GTPASE ACTIVATING PROTEIN 11A"/>
    <property type="match status" value="1"/>
</dbReference>
<proteinExistence type="predicted"/>
<evidence type="ECO:0000259" key="1">
    <source>
        <dbReference type="PROSITE" id="PS50238"/>
    </source>
</evidence>
<dbReference type="EnsemblMetazoa" id="XM_050642179.1">
    <property type="protein sequence ID" value="XP_050498136.1"/>
    <property type="gene ID" value="LOC126879164"/>
</dbReference>